<dbReference type="GO" id="GO:0043235">
    <property type="term" value="C:receptor complex"/>
    <property type="evidence" value="ECO:0007669"/>
    <property type="project" value="TreeGrafter"/>
</dbReference>
<accession>A0A2G9SCA2</accession>
<evidence type="ECO:0000256" key="6">
    <source>
        <dbReference type="ARBA" id="ARBA00023157"/>
    </source>
</evidence>
<evidence type="ECO:0000256" key="4">
    <source>
        <dbReference type="ARBA" id="ARBA00022989"/>
    </source>
</evidence>
<organism evidence="10 11">
    <name type="scientific">Aquarana catesbeiana</name>
    <name type="common">American bullfrog</name>
    <name type="synonym">Rana catesbeiana</name>
    <dbReference type="NCBI Taxonomy" id="8400"/>
    <lineage>
        <taxon>Eukaryota</taxon>
        <taxon>Metazoa</taxon>
        <taxon>Chordata</taxon>
        <taxon>Craniata</taxon>
        <taxon>Vertebrata</taxon>
        <taxon>Euteleostomi</taxon>
        <taxon>Amphibia</taxon>
        <taxon>Batrachia</taxon>
        <taxon>Anura</taxon>
        <taxon>Neobatrachia</taxon>
        <taxon>Ranoidea</taxon>
        <taxon>Ranidae</taxon>
        <taxon>Aquarana</taxon>
    </lineage>
</organism>
<keyword evidence="3" id="KW-0677">Repeat</keyword>
<evidence type="ECO:0000256" key="7">
    <source>
        <dbReference type="ARBA" id="ARBA00023170"/>
    </source>
</evidence>
<evidence type="ECO:0000256" key="2">
    <source>
        <dbReference type="ARBA" id="ARBA00022692"/>
    </source>
</evidence>
<gene>
    <name evidence="10" type="ORF">AB205_0008100</name>
</gene>
<comment type="caution">
    <text evidence="9">Lacks conserved residue(s) required for the propagation of feature annotation.</text>
</comment>
<dbReference type="PANTHER" id="PTHR22722:SF11">
    <property type="entry name" value="LOW-DENSITY LIPOPROTEIN RECEPTOR-RELATED PROTEIN 2"/>
    <property type="match status" value="1"/>
</dbReference>
<dbReference type="Proteomes" id="UP000228934">
    <property type="component" value="Unassembled WGS sequence"/>
</dbReference>
<keyword evidence="8" id="KW-0325">Glycoprotein</keyword>
<keyword evidence="5" id="KW-0472">Membrane</keyword>
<dbReference type="GO" id="GO:0042562">
    <property type="term" value="F:hormone binding"/>
    <property type="evidence" value="ECO:0007669"/>
    <property type="project" value="TreeGrafter"/>
</dbReference>
<evidence type="ECO:0000256" key="8">
    <source>
        <dbReference type="ARBA" id="ARBA00023180"/>
    </source>
</evidence>
<keyword evidence="11" id="KW-1185">Reference proteome</keyword>
<proteinExistence type="predicted"/>
<evidence type="ECO:0000256" key="5">
    <source>
        <dbReference type="ARBA" id="ARBA00023136"/>
    </source>
</evidence>
<feature type="disulfide bond" evidence="9">
    <location>
        <begin position="18"/>
        <end position="30"/>
    </location>
</feature>
<dbReference type="SMART" id="SM00192">
    <property type="entry name" value="LDLa"/>
    <property type="match status" value="2"/>
</dbReference>
<evidence type="ECO:0000256" key="1">
    <source>
        <dbReference type="ARBA" id="ARBA00004167"/>
    </source>
</evidence>
<keyword evidence="2" id="KW-0812">Transmembrane</keyword>
<dbReference type="Pfam" id="PF00057">
    <property type="entry name" value="Ldl_recept_a"/>
    <property type="match status" value="2"/>
</dbReference>
<keyword evidence="4" id="KW-1133">Transmembrane helix</keyword>
<evidence type="ECO:0000313" key="10">
    <source>
        <dbReference type="EMBL" id="PIO37789.1"/>
    </source>
</evidence>
<feature type="disulfide bond" evidence="9">
    <location>
        <begin position="25"/>
        <end position="43"/>
    </location>
</feature>
<dbReference type="Gene3D" id="4.10.400.10">
    <property type="entry name" value="Low-density Lipoprotein Receptor"/>
    <property type="match status" value="2"/>
</dbReference>
<comment type="subcellular location">
    <subcellularLocation>
        <location evidence="1">Membrane</location>
        <topology evidence="1">Single-pass membrane protein</topology>
    </subcellularLocation>
</comment>
<dbReference type="AlphaFoldDB" id="A0A2G9SCA2"/>
<dbReference type="GO" id="GO:0016324">
    <property type="term" value="C:apical plasma membrane"/>
    <property type="evidence" value="ECO:0007669"/>
    <property type="project" value="TreeGrafter"/>
</dbReference>
<dbReference type="FunFam" id="4.10.400.10:FF:000198">
    <property type="entry name" value="Low density lipoprotein receptor-related protein 2a"/>
    <property type="match status" value="1"/>
</dbReference>
<dbReference type="CDD" id="cd00112">
    <property type="entry name" value="LDLa"/>
    <property type="match status" value="1"/>
</dbReference>
<dbReference type="InterPro" id="IPR036055">
    <property type="entry name" value="LDL_receptor-like_sf"/>
</dbReference>
<evidence type="ECO:0000256" key="9">
    <source>
        <dbReference type="PROSITE-ProRule" id="PRU00124"/>
    </source>
</evidence>
<dbReference type="InterPro" id="IPR023415">
    <property type="entry name" value="LDLR_class-A_CS"/>
</dbReference>
<dbReference type="PROSITE" id="PS50068">
    <property type="entry name" value="LDLRA_2"/>
    <property type="match status" value="2"/>
</dbReference>
<dbReference type="InterPro" id="IPR002172">
    <property type="entry name" value="LDrepeatLR_classA_rpt"/>
</dbReference>
<evidence type="ECO:0000256" key="3">
    <source>
        <dbReference type="ARBA" id="ARBA00022737"/>
    </source>
</evidence>
<keyword evidence="7" id="KW-0675">Receptor</keyword>
<dbReference type="FunFam" id="4.10.400.10:FF:000147">
    <property type="entry name" value="Low-density lipoprotein receptor-related protein 2"/>
    <property type="match status" value="1"/>
</dbReference>
<dbReference type="PROSITE" id="PS01209">
    <property type="entry name" value="LDLRA_1"/>
    <property type="match status" value="1"/>
</dbReference>
<keyword evidence="6 9" id="KW-1015">Disulfide bond</keyword>
<dbReference type="SUPFAM" id="SSF57424">
    <property type="entry name" value="LDL receptor-like module"/>
    <property type="match status" value="2"/>
</dbReference>
<feature type="disulfide bond" evidence="9">
    <location>
        <begin position="37"/>
        <end position="52"/>
    </location>
</feature>
<dbReference type="EMBL" id="KV924263">
    <property type="protein sequence ID" value="PIO37789.1"/>
    <property type="molecule type" value="Genomic_DNA"/>
</dbReference>
<name>A0A2G9SCA2_AQUCT</name>
<dbReference type="GO" id="GO:0006898">
    <property type="term" value="P:receptor-mediated endocytosis"/>
    <property type="evidence" value="ECO:0007669"/>
    <property type="project" value="TreeGrafter"/>
</dbReference>
<dbReference type="PRINTS" id="PR00261">
    <property type="entry name" value="LDLRECEPTOR"/>
</dbReference>
<dbReference type="PANTHER" id="PTHR22722">
    <property type="entry name" value="LOW-DENSITY LIPOPROTEIN RECEPTOR-RELATED PROTEIN 2-RELATED"/>
    <property type="match status" value="1"/>
</dbReference>
<sequence>MHQTASGRHARIAAYPTCKGDYFTCPNGRCIHQSWLCDGDDDCDDNADESGCESGLRECSPGEWSCSLSGQCIPIDKVCDGTNHCRFGEDENNATAGWNCSK</sequence>
<dbReference type="OrthoDB" id="21182at2759"/>
<protein>
    <submittedName>
        <fullName evidence="10">Uncharacterized protein</fullName>
    </submittedName>
</protein>
<reference evidence="11" key="1">
    <citation type="journal article" date="2017" name="Nat. Commun.">
        <title>The North American bullfrog draft genome provides insight into hormonal regulation of long noncoding RNA.</title>
        <authorList>
            <person name="Hammond S.A."/>
            <person name="Warren R.L."/>
            <person name="Vandervalk B.P."/>
            <person name="Kucuk E."/>
            <person name="Khan H."/>
            <person name="Gibb E.A."/>
            <person name="Pandoh P."/>
            <person name="Kirk H."/>
            <person name="Zhao Y."/>
            <person name="Jones M."/>
            <person name="Mungall A.J."/>
            <person name="Coope R."/>
            <person name="Pleasance S."/>
            <person name="Moore R.A."/>
            <person name="Holt R.A."/>
            <person name="Round J.M."/>
            <person name="Ohora S."/>
            <person name="Walle B.V."/>
            <person name="Veldhoen N."/>
            <person name="Helbing C.C."/>
            <person name="Birol I."/>
        </authorList>
    </citation>
    <scope>NUCLEOTIDE SEQUENCE [LARGE SCALE GENOMIC DNA]</scope>
</reference>
<evidence type="ECO:0000313" key="11">
    <source>
        <dbReference type="Proteomes" id="UP000228934"/>
    </source>
</evidence>
<dbReference type="InterPro" id="IPR051221">
    <property type="entry name" value="LDLR-related"/>
</dbReference>